<organism evidence="2 3">
    <name type="scientific">Ajellomyces capsulatus</name>
    <name type="common">Darling's disease fungus</name>
    <name type="synonym">Histoplasma capsulatum</name>
    <dbReference type="NCBI Taxonomy" id="5037"/>
    <lineage>
        <taxon>Eukaryota</taxon>
        <taxon>Fungi</taxon>
        <taxon>Dikarya</taxon>
        <taxon>Ascomycota</taxon>
        <taxon>Pezizomycotina</taxon>
        <taxon>Eurotiomycetes</taxon>
        <taxon>Eurotiomycetidae</taxon>
        <taxon>Onygenales</taxon>
        <taxon>Ajellomycetaceae</taxon>
        <taxon>Histoplasma</taxon>
    </lineage>
</organism>
<dbReference type="VEuPathDB" id="FungiDB:I7I51_07236"/>
<name>A0A8A1MKH4_AJECA</name>
<proteinExistence type="predicted"/>
<feature type="non-terminal residue" evidence="2">
    <location>
        <position position="149"/>
    </location>
</feature>
<evidence type="ECO:0000313" key="3">
    <source>
        <dbReference type="Proteomes" id="UP000663671"/>
    </source>
</evidence>
<dbReference type="Proteomes" id="UP000663671">
    <property type="component" value="Chromosome 3"/>
</dbReference>
<dbReference type="AlphaFoldDB" id="A0A8A1MKH4"/>
<reference evidence="2" key="1">
    <citation type="submission" date="2021-01" db="EMBL/GenBank/DDBJ databases">
        <title>Chromosome-level genome assembly of a human fungal pathogen reveals clustering of transcriptionally co-regulated genes.</title>
        <authorList>
            <person name="Voorhies M."/>
            <person name="Cohen S."/>
            <person name="Shea T.P."/>
            <person name="Petrus S."/>
            <person name="Munoz J.F."/>
            <person name="Poplawski S."/>
            <person name="Goldman W.E."/>
            <person name="Michael T."/>
            <person name="Cuomo C.A."/>
            <person name="Sil A."/>
            <person name="Beyhan S."/>
        </authorList>
    </citation>
    <scope>NUCLEOTIDE SEQUENCE</scope>
    <source>
        <strain evidence="2">WU24</strain>
    </source>
</reference>
<accession>A0A8A1MKH4</accession>
<feature type="region of interest" description="Disordered" evidence="1">
    <location>
        <begin position="81"/>
        <end position="110"/>
    </location>
</feature>
<protein>
    <submittedName>
        <fullName evidence="2">Uncharacterized protein</fullName>
    </submittedName>
</protein>
<sequence>MAFPEKAASRLNTQLSIQGATLINDLSIWFHAAVHHGHIYGTYLAENIENIPLEGGNTLDVQYFSMPTEHGYYNSAAKLSPATSDPSHVVGGPFRPSGSQPNPEIRRSRPYSERHMDMLPTDRDVIAERSTGSHCWREAVGYRQPNVHI</sequence>
<evidence type="ECO:0000313" key="2">
    <source>
        <dbReference type="EMBL" id="QSS66379.1"/>
    </source>
</evidence>
<gene>
    <name evidence="2" type="ORF">I7I51_07236</name>
</gene>
<dbReference type="EMBL" id="CP069115">
    <property type="protein sequence ID" value="QSS66379.1"/>
    <property type="molecule type" value="Genomic_DNA"/>
</dbReference>
<evidence type="ECO:0000256" key="1">
    <source>
        <dbReference type="SAM" id="MobiDB-lite"/>
    </source>
</evidence>